<name>A0A9Q8WPK3_9PEZI</name>
<protein>
    <submittedName>
        <fullName evidence="1">Uncharacterized protein</fullName>
    </submittedName>
</protein>
<dbReference type="KEGG" id="clup:CLUP02_15805"/>
<organism evidence="1 2">
    <name type="scientific">Colletotrichum lupini</name>
    <dbReference type="NCBI Taxonomy" id="145971"/>
    <lineage>
        <taxon>Eukaryota</taxon>
        <taxon>Fungi</taxon>
        <taxon>Dikarya</taxon>
        <taxon>Ascomycota</taxon>
        <taxon>Pezizomycotina</taxon>
        <taxon>Sordariomycetes</taxon>
        <taxon>Hypocreomycetidae</taxon>
        <taxon>Glomerellales</taxon>
        <taxon>Glomerellaceae</taxon>
        <taxon>Colletotrichum</taxon>
        <taxon>Colletotrichum acutatum species complex</taxon>
    </lineage>
</organism>
<dbReference type="AlphaFoldDB" id="A0A9Q8WPK3"/>
<accession>A0A9Q8WPK3</accession>
<evidence type="ECO:0000313" key="2">
    <source>
        <dbReference type="Proteomes" id="UP000830671"/>
    </source>
</evidence>
<dbReference type="GeneID" id="73349739"/>
<sequence length="174" mass="19807">MTKLKGKTCNKDYNQRLRWSAAECRFIAGGAPPCSSQIRFLLPILKSSLTSRSFQTTIRALTLSDLTKQSGLHHRRIQLAKDVYPDAEVLTPYGRHLCCPDIGAGAGVYMMEKSDNIAGINPRPASTKSTALSQSCKDCSRRRSTDEFERDFQSRRHRRRDYRWRDRYASSGKT</sequence>
<evidence type="ECO:0000313" key="1">
    <source>
        <dbReference type="EMBL" id="UQC90275.1"/>
    </source>
</evidence>
<proteinExistence type="predicted"/>
<dbReference type="Proteomes" id="UP000830671">
    <property type="component" value="Chromosome 8"/>
</dbReference>
<dbReference type="EMBL" id="CP019480">
    <property type="protein sequence ID" value="UQC90275.1"/>
    <property type="molecule type" value="Genomic_DNA"/>
</dbReference>
<reference evidence="1" key="1">
    <citation type="journal article" date="2021" name="Mol. Plant Microbe Interact.">
        <title>Complete Genome Sequence of the Plant-Pathogenic Fungus Colletotrichum lupini.</title>
        <authorList>
            <person name="Baroncelli R."/>
            <person name="Pensec F."/>
            <person name="Da Lio D."/>
            <person name="Boufleur T."/>
            <person name="Vicente I."/>
            <person name="Sarrocco S."/>
            <person name="Picot A."/>
            <person name="Baraldi E."/>
            <person name="Sukno S."/>
            <person name="Thon M."/>
            <person name="Le Floch G."/>
        </authorList>
    </citation>
    <scope>NUCLEOTIDE SEQUENCE</scope>
    <source>
        <strain evidence="1">IMI 504893</strain>
    </source>
</reference>
<dbReference type="RefSeq" id="XP_049151876.1">
    <property type="nucleotide sequence ID" value="XM_049294729.1"/>
</dbReference>
<gene>
    <name evidence="1" type="ORF">CLUP02_15805</name>
</gene>
<keyword evidence="2" id="KW-1185">Reference proteome</keyword>